<dbReference type="AlphaFoldDB" id="A0AAF0QD70"/>
<dbReference type="EMBL" id="CP133614">
    <property type="protein sequence ID" value="WMV20075.1"/>
    <property type="molecule type" value="Genomic_DNA"/>
</dbReference>
<reference evidence="1" key="1">
    <citation type="submission" date="2023-08" db="EMBL/GenBank/DDBJ databases">
        <title>A de novo genome assembly of Solanum verrucosum Schlechtendal, a Mexican diploid species geographically isolated from the other diploid A-genome species in potato relatives.</title>
        <authorList>
            <person name="Hosaka K."/>
        </authorList>
    </citation>
    <scope>NUCLEOTIDE SEQUENCE</scope>
    <source>
        <tissue evidence="1">Young leaves</tissue>
    </source>
</reference>
<keyword evidence="2" id="KW-1185">Reference proteome</keyword>
<accession>A0AAF0QD70</accession>
<name>A0AAF0QD70_SOLVR</name>
<sequence>MYVDIIFLKLTIIEDLYLEKLLYENKGGVSKSEIQSYDVRNDVKREKFNEGIRHAEYFFPMDNRVNLFIVKLGGMVKVNCVWDPGISCKTMHQNGLMETTEAHLLLEFIDITSRLFNYFYDAHLKESTQSKERRKTTLRGLLVFPYVWLSLSQDNGWQVLLDIYTCVEAKDMPSDIMRCVLTLVYAALLEPKQERPVYIGQSHNNGQYMSIVCTTLMVPISVPKMTIVLVWGQEYILPPWLVHIHPNLRNMAFNMPMFSAKTSSQIHQKVSTDQCIVTFKWVKVVQSTQLLFSEAIGEEHAISIVILLNLEDKVLIDDGSIVMNQVQPNIDTNVIQVVIGLTRAIGPRTSNRARLIWDPG</sequence>
<evidence type="ECO:0000313" key="1">
    <source>
        <dbReference type="EMBL" id="WMV20075.1"/>
    </source>
</evidence>
<proteinExistence type="predicted"/>
<organism evidence="1 2">
    <name type="scientific">Solanum verrucosum</name>
    <dbReference type="NCBI Taxonomy" id="315347"/>
    <lineage>
        <taxon>Eukaryota</taxon>
        <taxon>Viridiplantae</taxon>
        <taxon>Streptophyta</taxon>
        <taxon>Embryophyta</taxon>
        <taxon>Tracheophyta</taxon>
        <taxon>Spermatophyta</taxon>
        <taxon>Magnoliopsida</taxon>
        <taxon>eudicotyledons</taxon>
        <taxon>Gunneridae</taxon>
        <taxon>Pentapetalae</taxon>
        <taxon>asterids</taxon>
        <taxon>lamiids</taxon>
        <taxon>Solanales</taxon>
        <taxon>Solanaceae</taxon>
        <taxon>Solanoideae</taxon>
        <taxon>Solaneae</taxon>
        <taxon>Solanum</taxon>
    </lineage>
</organism>
<dbReference type="Proteomes" id="UP001234989">
    <property type="component" value="Chromosome 3"/>
</dbReference>
<evidence type="ECO:0000313" key="2">
    <source>
        <dbReference type="Proteomes" id="UP001234989"/>
    </source>
</evidence>
<protein>
    <submittedName>
        <fullName evidence="1">Uncharacterized protein</fullName>
    </submittedName>
</protein>
<gene>
    <name evidence="1" type="ORF">MTR67_013460</name>
</gene>